<evidence type="ECO:0000256" key="1">
    <source>
        <dbReference type="SAM" id="Phobius"/>
    </source>
</evidence>
<feature type="transmembrane region" description="Helical" evidence="1">
    <location>
        <begin position="64"/>
        <end position="84"/>
    </location>
</feature>
<comment type="caution">
    <text evidence="2">The sequence shown here is derived from an EMBL/GenBank/DDBJ whole genome shotgun (WGS) entry which is preliminary data.</text>
</comment>
<keyword evidence="1" id="KW-0812">Transmembrane</keyword>
<feature type="transmembrane region" description="Helical" evidence="1">
    <location>
        <begin position="10"/>
        <end position="28"/>
    </location>
</feature>
<name>X1LM11_9ZZZZ</name>
<proteinExistence type="predicted"/>
<dbReference type="EMBL" id="BARV01018499">
    <property type="protein sequence ID" value="GAI20397.1"/>
    <property type="molecule type" value="Genomic_DNA"/>
</dbReference>
<reference evidence="2" key="1">
    <citation type="journal article" date="2014" name="Front. Microbiol.">
        <title>High frequency of phylogenetically diverse reductive dehalogenase-homologous genes in deep subseafloor sedimentary metagenomes.</title>
        <authorList>
            <person name="Kawai M."/>
            <person name="Futagami T."/>
            <person name="Toyoda A."/>
            <person name="Takaki Y."/>
            <person name="Nishi S."/>
            <person name="Hori S."/>
            <person name="Arai W."/>
            <person name="Tsubouchi T."/>
            <person name="Morono Y."/>
            <person name="Uchiyama I."/>
            <person name="Ito T."/>
            <person name="Fujiyama A."/>
            <person name="Inagaki F."/>
            <person name="Takami H."/>
        </authorList>
    </citation>
    <scope>NUCLEOTIDE SEQUENCE</scope>
    <source>
        <strain evidence="2">Expedition CK06-06</strain>
    </source>
</reference>
<feature type="transmembrane region" description="Helical" evidence="1">
    <location>
        <begin position="34"/>
        <end position="52"/>
    </location>
</feature>
<keyword evidence="1" id="KW-0472">Membrane</keyword>
<keyword evidence="1" id="KW-1133">Transmembrane helix</keyword>
<accession>X1LM11</accession>
<dbReference type="AlphaFoldDB" id="X1LM11"/>
<evidence type="ECO:0000313" key="2">
    <source>
        <dbReference type="EMBL" id="GAI20397.1"/>
    </source>
</evidence>
<gene>
    <name evidence="2" type="ORF">S06H3_31268</name>
</gene>
<organism evidence="2">
    <name type="scientific">marine sediment metagenome</name>
    <dbReference type="NCBI Taxonomy" id="412755"/>
    <lineage>
        <taxon>unclassified sequences</taxon>
        <taxon>metagenomes</taxon>
        <taxon>ecological metagenomes</taxon>
    </lineage>
</organism>
<sequence>MALYPNTKRLLVHIPVGMFIIALAAIGVSLGGAFLPALLTICALFTFVFLAYEVTQGDKAHIDIASFLWGLFFGAVVWAAIAFAGV</sequence>
<feature type="non-terminal residue" evidence="2">
    <location>
        <position position="86"/>
    </location>
</feature>
<protein>
    <submittedName>
        <fullName evidence="2">Uncharacterized protein</fullName>
    </submittedName>
</protein>